<proteinExistence type="predicted"/>
<dbReference type="CDD" id="cd04765">
    <property type="entry name" value="HTH_MlrA-like_sg2"/>
    <property type="match status" value="1"/>
</dbReference>
<dbReference type="GO" id="GO:0006355">
    <property type="term" value="P:regulation of DNA-templated transcription"/>
    <property type="evidence" value="ECO:0007669"/>
    <property type="project" value="InterPro"/>
</dbReference>
<feature type="region of interest" description="Disordered" evidence="1">
    <location>
        <begin position="125"/>
        <end position="295"/>
    </location>
</feature>
<gene>
    <name evidence="3" type="ORF">H9Q16_05835</name>
</gene>
<sequence length="343" mass="36392">MAKSPEAFRTISEVAEWLGIQAHVLRFWESKFSQVKPIKRAGGRRYYRPTDMLLLGGIKRLLHDDGLTIKGVQKILREEGMSHVADLSQPLDDLTISQLDDAPAPTPEPEPVAEEKGVVLSFETPAEDAPAPVMDAGTDLFGDAPEPVAPPQDSAPAPVDEMMEDAPAAATEELPEAVDPEPAPIEAADAEPEPMTEALVADDIAPASDDATEAVTPTADELAPSEQPVPSSALPAFLRRPLDEPAQPTDPAPDMDHSASTAEPEPEPDAPQAPKPRDIGMPQVQSEAEIEADPGILSRVHGLRHVSGSQAAAMAPLLDRLTRLRDSMAARRRGGGAPTPPPA</sequence>
<dbReference type="Pfam" id="PF13411">
    <property type="entry name" value="MerR_1"/>
    <property type="match status" value="1"/>
</dbReference>
<organism evidence="3 4">
    <name type="scientific">Sulfitobacter aestuariivivens</name>
    <dbReference type="NCBI Taxonomy" id="2766981"/>
    <lineage>
        <taxon>Bacteria</taxon>
        <taxon>Pseudomonadati</taxon>
        <taxon>Pseudomonadota</taxon>
        <taxon>Alphaproteobacteria</taxon>
        <taxon>Rhodobacterales</taxon>
        <taxon>Roseobacteraceae</taxon>
        <taxon>Sulfitobacter</taxon>
    </lineage>
</organism>
<evidence type="ECO:0000313" key="3">
    <source>
        <dbReference type="EMBL" id="MBD3663434.1"/>
    </source>
</evidence>
<dbReference type="AlphaFoldDB" id="A0A927D3Y5"/>
<dbReference type="SUPFAM" id="SSF46955">
    <property type="entry name" value="Putative DNA-binding domain"/>
    <property type="match status" value="1"/>
</dbReference>
<dbReference type="EMBL" id="JACTAG010000001">
    <property type="protein sequence ID" value="MBD3663434.1"/>
    <property type="molecule type" value="Genomic_DNA"/>
</dbReference>
<protein>
    <submittedName>
        <fullName evidence="3">MerR family transcriptional regulator</fullName>
    </submittedName>
</protein>
<name>A0A927D3Y5_9RHOB</name>
<dbReference type="PROSITE" id="PS50937">
    <property type="entry name" value="HTH_MERR_2"/>
    <property type="match status" value="1"/>
</dbReference>
<feature type="domain" description="HTH merR-type" evidence="2">
    <location>
        <begin position="10"/>
        <end position="78"/>
    </location>
</feature>
<evidence type="ECO:0000313" key="4">
    <source>
        <dbReference type="Proteomes" id="UP000635142"/>
    </source>
</evidence>
<accession>A0A927D3Y5</accession>
<evidence type="ECO:0000259" key="2">
    <source>
        <dbReference type="PROSITE" id="PS50937"/>
    </source>
</evidence>
<comment type="caution">
    <text evidence="3">The sequence shown here is derived from an EMBL/GenBank/DDBJ whole genome shotgun (WGS) entry which is preliminary data.</text>
</comment>
<dbReference type="GO" id="GO:0003677">
    <property type="term" value="F:DNA binding"/>
    <property type="evidence" value="ECO:0007669"/>
    <property type="project" value="InterPro"/>
</dbReference>
<dbReference type="RefSeq" id="WP_191074401.1">
    <property type="nucleotide sequence ID" value="NZ_JACTAG010000001.1"/>
</dbReference>
<dbReference type="Proteomes" id="UP000635142">
    <property type="component" value="Unassembled WGS sequence"/>
</dbReference>
<keyword evidence="4" id="KW-1185">Reference proteome</keyword>
<dbReference type="InterPro" id="IPR009061">
    <property type="entry name" value="DNA-bd_dom_put_sf"/>
</dbReference>
<evidence type="ECO:0000256" key="1">
    <source>
        <dbReference type="SAM" id="MobiDB-lite"/>
    </source>
</evidence>
<dbReference type="SMART" id="SM00422">
    <property type="entry name" value="HTH_MERR"/>
    <property type="match status" value="1"/>
</dbReference>
<reference evidence="3" key="1">
    <citation type="submission" date="2020-08" db="EMBL/GenBank/DDBJ databases">
        <title>Sulfitobacter aestuariivivens sp. nov., isolated from a tidal flat.</title>
        <authorList>
            <person name="Park S."/>
            <person name="Yoon J.-H."/>
        </authorList>
    </citation>
    <scope>NUCLEOTIDE SEQUENCE</scope>
    <source>
        <strain evidence="3">TSTF-M16</strain>
    </source>
</reference>
<dbReference type="Gene3D" id="1.10.1660.10">
    <property type="match status" value="1"/>
</dbReference>
<dbReference type="InterPro" id="IPR000551">
    <property type="entry name" value="MerR-type_HTH_dom"/>
</dbReference>